<proteinExistence type="predicted"/>
<reference evidence="1 2" key="1">
    <citation type="submission" date="2024-05" db="EMBL/GenBank/DDBJ databases">
        <title>Genetic variation in Jamaican populations of the coffee berry borer (Hypothenemus hampei).</title>
        <authorList>
            <person name="Errbii M."/>
            <person name="Myrie A."/>
        </authorList>
    </citation>
    <scope>NUCLEOTIDE SEQUENCE [LARGE SCALE GENOMIC DNA]</scope>
    <source>
        <strain evidence="1">JA-Hopewell-2020-01-JO</strain>
        <tissue evidence="1">Whole body</tissue>
    </source>
</reference>
<comment type="caution">
    <text evidence="1">The sequence shown here is derived from an EMBL/GenBank/DDBJ whole genome shotgun (WGS) entry which is preliminary data.</text>
</comment>
<dbReference type="AlphaFoldDB" id="A0ABD1E3A1"/>
<evidence type="ECO:0000313" key="2">
    <source>
        <dbReference type="Proteomes" id="UP001566132"/>
    </source>
</evidence>
<dbReference type="EMBL" id="JBDJPC010000013">
    <property type="protein sequence ID" value="KAL1488851.1"/>
    <property type="molecule type" value="Genomic_DNA"/>
</dbReference>
<evidence type="ECO:0000313" key="1">
    <source>
        <dbReference type="EMBL" id="KAL1488851.1"/>
    </source>
</evidence>
<organism evidence="1 2">
    <name type="scientific">Hypothenemus hampei</name>
    <name type="common">Coffee berry borer</name>
    <dbReference type="NCBI Taxonomy" id="57062"/>
    <lineage>
        <taxon>Eukaryota</taxon>
        <taxon>Metazoa</taxon>
        <taxon>Ecdysozoa</taxon>
        <taxon>Arthropoda</taxon>
        <taxon>Hexapoda</taxon>
        <taxon>Insecta</taxon>
        <taxon>Pterygota</taxon>
        <taxon>Neoptera</taxon>
        <taxon>Endopterygota</taxon>
        <taxon>Coleoptera</taxon>
        <taxon>Polyphaga</taxon>
        <taxon>Cucujiformia</taxon>
        <taxon>Curculionidae</taxon>
        <taxon>Scolytinae</taxon>
        <taxon>Hypothenemus</taxon>
    </lineage>
</organism>
<dbReference type="Proteomes" id="UP001566132">
    <property type="component" value="Unassembled WGS sequence"/>
</dbReference>
<keyword evidence="2" id="KW-1185">Reference proteome</keyword>
<accession>A0ABD1E3A1</accession>
<name>A0ABD1E3A1_HYPHA</name>
<sequence length="131" mass="14023">MVILAQDDCRTTSVVAPIGVVLPVWGVQSGVVRVWRVRTTGFRGQATTRKMPYFVTILTDWSAVPTTCVGNVSIVSSSSGPGGVLGVSTVISGGSLIPGVRKTFRGVAVPKVPSRKLRPILVWPGDRLWRH</sequence>
<protein>
    <submittedName>
        <fullName evidence="1">Uncharacterized protein</fullName>
    </submittedName>
</protein>
<gene>
    <name evidence="1" type="ORF">ABEB36_014646</name>
</gene>